<evidence type="ECO:0000313" key="3">
    <source>
        <dbReference type="Proteomes" id="UP000653411"/>
    </source>
</evidence>
<feature type="domain" description="Mycothiol-dependent maleylpyruvate isomerase metal-binding" evidence="1">
    <location>
        <begin position="43"/>
        <end position="164"/>
    </location>
</feature>
<comment type="caution">
    <text evidence="2">The sequence shown here is derived from an EMBL/GenBank/DDBJ whole genome shotgun (WGS) entry which is preliminary data.</text>
</comment>
<dbReference type="SUPFAM" id="SSF109854">
    <property type="entry name" value="DinB/YfiT-like putative metalloenzymes"/>
    <property type="match status" value="1"/>
</dbReference>
<dbReference type="Proteomes" id="UP000653411">
    <property type="component" value="Unassembled WGS sequence"/>
</dbReference>
<dbReference type="InterPro" id="IPR034660">
    <property type="entry name" value="DinB/YfiT-like"/>
</dbReference>
<dbReference type="GO" id="GO:0046872">
    <property type="term" value="F:metal ion binding"/>
    <property type="evidence" value="ECO:0007669"/>
    <property type="project" value="InterPro"/>
</dbReference>
<reference evidence="2" key="1">
    <citation type="journal article" date="2014" name="Int. J. Syst. Evol. Microbiol.">
        <title>Complete genome sequence of Corynebacterium casei LMG S-19264T (=DSM 44701T), isolated from a smear-ripened cheese.</title>
        <authorList>
            <consortium name="US DOE Joint Genome Institute (JGI-PGF)"/>
            <person name="Walter F."/>
            <person name="Albersmeier A."/>
            <person name="Kalinowski J."/>
            <person name="Ruckert C."/>
        </authorList>
    </citation>
    <scope>NUCLEOTIDE SEQUENCE</scope>
    <source>
        <strain evidence="2">CGMCC 4.7110</strain>
    </source>
</reference>
<dbReference type="InterPro" id="IPR024344">
    <property type="entry name" value="MDMPI_metal-binding"/>
</dbReference>
<keyword evidence="3" id="KW-1185">Reference proteome</keyword>
<name>A0A917XG54_9ACTN</name>
<reference evidence="2" key="2">
    <citation type="submission" date="2020-09" db="EMBL/GenBank/DDBJ databases">
        <authorList>
            <person name="Sun Q."/>
            <person name="Zhou Y."/>
        </authorList>
    </citation>
    <scope>NUCLEOTIDE SEQUENCE</scope>
    <source>
        <strain evidence="2">CGMCC 4.7110</strain>
    </source>
</reference>
<proteinExistence type="predicted"/>
<organism evidence="2 3">
    <name type="scientific">Streptomyces fuscichromogenes</name>
    <dbReference type="NCBI Taxonomy" id="1324013"/>
    <lineage>
        <taxon>Bacteria</taxon>
        <taxon>Bacillati</taxon>
        <taxon>Actinomycetota</taxon>
        <taxon>Actinomycetes</taxon>
        <taxon>Kitasatosporales</taxon>
        <taxon>Streptomycetaceae</taxon>
        <taxon>Streptomyces</taxon>
    </lineage>
</organism>
<accession>A0A917XG54</accession>
<protein>
    <recommendedName>
        <fullName evidence="1">Mycothiol-dependent maleylpyruvate isomerase metal-binding domain-containing protein</fullName>
    </recommendedName>
</protein>
<sequence>MNIRTLKIANAVQTGAQTLLLHVNEGTRRTNREEFRMNHQDVDAAVAEMLRTLSPHTAEDWTVPAGPLEWTCWQTAAHIGHDLTAYAGQLAAQPTDAYLPFDLNVRPTASPAAVLQAVTACGGLLSSALSTADPTLRAWHWGPCDPEGFAAMGVAETLLHTHDITQGLSVDWLPPAPLSAAVLNRLFPAAPPGDPTQVLLWCTGRGDLDDLPRQTSWRWEPARSD</sequence>
<dbReference type="EMBL" id="BMML01000012">
    <property type="protein sequence ID" value="GGN22288.1"/>
    <property type="molecule type" value="Genomic_DNA"/>
</dbReference>
<evidence type="ECO:0000313" key="2">
    <source>
        <dbReference type="EMBL" id="GGN22288.1"/>
    </source>
</evidence>
<dbReference type="Pfam" id="PF11716">
    <property type="entry name" value="MDMPI_N"/>
    <property type="match status" value="1"/>
</dbReference>
<gene>
    <name evidence="2" type="ORF">GCM10011578_053950</name>
</gene>
<evidence type="ECO:0000259" key="1">
    <source>
        <dbReference type="Pfam" id="PF11716"/>
    </source>
</evidence>
<dbReference type="AlphaFoldDB" id="A0A917XG54"/>